<dbReference type="GO" id="GO:0050897">
    <property type="term" value="F:cobalt ion binding"/>
    <property type="evidence" value="ECO:0007669"/>
    <property type="project" value="TreeGrafter"/>
</dbReference>
<evidence type="ECO:0000313" key="4">
    <source>
        <dbReference type="Proteomes" id="UP000036923"/>
    </source>
</evidence>
<feature type="coiled-coil region" evidence="1">
    <location>
        <begin position="126"/>
        <end position="157"/>
    </location>
</feature>
<protein>
    <submittedName>
        <fullName evidence="3">UvrB/UvrC protein</fullName>
    </submittedName>
</protein>
<dbReference type="GO" id="GO:0008270">
    <property type="term" value="F:zinc ion binding"/>
    <property type="evidence" value="ECO:0007669"/>
    <property type="project" value="TreeGrafter"/>
</dbReference>
<organism evidence="3 4">
    <name type="scientific">Pseudobacteroides cellulosolvens ATCC 35603 = DSM 2933</name>
    <dbReference type="NCBI Taxonomy" id="398512"/>
    <lineage>
        <taxon>Bacteria</taxon>
        <taxon>Bacillati</taxon>
        <taxon>Bacillota</taxon>
        <taxon>Clostridia</taxon>
        <taxon>Eubacteriales</taxon>
        <taxon>Oscillospiraceae</taxon>
        <taxon>Pseudobacteroides</taxon>
    </lineage>
</organism>
<dbReference type="GO" id="GO:0005507">
    <property type="term" value="F:copper ion binding"/>
    <property type="evidence" value="ECO:0007669"/>
    <property type="project" value="TreeGrafter"/>
</dbReference>
<dbReference type="InterPro" id="IPR025542">
    <property type="entry name" value="YacH"/>
</dbReference>
<evidence type="ECO:0000313" key="3">
    <source>
        <dbReference type="EMBL" id="KNY27473.1"/>
    </source>
</evidence>
<dbReference type="PANTHER" id="PTHR38430:SF1">
    <property type="entry name" value="PROTEIN-ARGININE KINASE ACTIVATOR PROTEIN"/>
    <property type="match status" value="1"/>
</dbReference>
<dbReference type="eggNOG" id="COG3880">
    <property type="taxonomic scope" value="Bacteria"/>
</dbReference>
<evidence type="ECO:0000259" key="2">
    <source>
        <dbReference type="PROSITE" id="PS50151"/>
    </source>
</evidence>
<dbReference type="Proteomes" id="UP000036923">
    <property type="component" value="Unassembled WGS sequence"/>
</dbReference>
<feature type="domain" description="UVR" evidence="2">
    <location>
        <begin position="130"/>
        <end position="163"/>
    </location>
</feature>
<accession>A0A0L6JNW8</accession>
<dbReference type="STRING" id="398512.Bccel_2744"/>
<comment type="caution">
    <text evidence="3">The sequence shown here is derived from an EMBL/GenBank/DDBJ whole genome shotgun (WGS) entry which is preliminary data.</text>
</comment>
<dbReference type="InterPro" id="IPR036876">
    <property type="entry name" value="UVR_dom_sf"/>
</dbReference>
<reference evidence="4" key="1">
    <citation type="submission" date="2015-07" db="EMBL/GenBank/DDBJ databases">
        <title>Near-Complete Genome Sequence of the Cellulolytic Bacterium Bacteroides (Pseudobacteroides) cellulosolvens ATCC 35603.</title>
        <authorList>
            <person name="Dassa B."/>
            <person name="Utturkar S.M."/>
            <person name="Klingeman D.M."/>
            <person name="Hurt R.A."/>
            <person name="Keller M."/>
            <person name="Xu J."/>
            <person name="Reddy Y.H.K."/>
            <person name="Borovok I."/>
            <person name="Grinberg I.R."/>
            <person name="Lamed R."/>
            <person name="Zhivin O."/>
            <person name="Bayer E.A."/>
            <person name="Brown S.D."/>
        </authorList>
    </citation>
    <scope>NUCLEOTIDE SEQUENCE [LARGE SCALE GENOMIC DNA]</scope>
    <source>
        <strain evidence="4">DSM 2933</strain>
    </source>
</reference>
<dbReference type="OrthoDB" id="9788704at2"/>
<dbReference type="PANTHER" id="PTHR38430">
    <property type="entry name" value="PROTEIN-ARGININE KINASE ACTIVATOR PROTEIN"/>
    <property type="match status" value="1"/>
</dbReference>
<dbReference type="GO" id="GO:1990169">
    <property type="term" value="P:stress response to copper ion"/>
    <property type="evidence" value="ECO:0007669"/>
    <property type="project" value="TreeGrafter"/>
</dbReference>
<dbReference type="Gene3D" id="4.10.860.10">
    <property type="entry name" value="UVR domain"/>
    <property type="match status" value="1"/>
</dbReference>
<dbReference type="PROSITE" id="PS50151">
    <property type="entry name" value="UVR"/>
    <property type="match status" value="1"/>
</dbReference>
<dbReference type="EMBL" id="LGTC01000001">
    <property type="protein sequence ID" value="KNY27473.1"/>
    <property type="molecule type" value="Genomic_DNA"/>
</dbReference>
<dbReference type="PIRSF" id="PIRSF015034">
    <property type="entry name" value="YacH"/>
    <property type="match status" value="1"/>
</dbReference>
<dbReference type="SUPFAM" id="SSF46600">
    <property type="entry name" value="C-terminal UvrC-binding domain of UvrB"/>
    <property type="match status" value="1"/>
</dbReference>
<dbReference type="GO" id="GO:0046870">
    <property type="term" value="F:cadmium ion binding"/>
    <property type="evidence" value="ECO:0007669"/>
    <property type="project" value="TreeGrafter"/>
</dbReference>
<name>A0A0L6JNW8_9FIRM</name>
<sequence length="163" mass="18428">MMCENCQERIASVHFTQVVNNKKVEMHLCKQCAKEKGHLSFGSTIDVNDFLKGIFGIGSSSSYYSPGHVRMVCEKCGMSYEEFQKVGKFGCSKCYEMYGDGIKPLLKRLHGSVEHHGKAPKLMSESHSISNEIDKLKAQLQQAIEKEEYEKAAEIRDKIKSLE</sequence>
<keyword evidence="4" id="KW-1185">Reference proteome</keyword>
<proteinExistence type="predicted"/>
<dbReference type="GO" id="GO:1990170">
    <property type="term" value="P:stress response to cadmium ion"/>
    <property type="evidence" value="ECO:0007669"/>
    <property type="project" value="TreeGrafter"/>
</dbReference>
<evidence type="ECO:0000256" key="1">
    <source>
        <dbReference type="SAM" id="Coils"/>
    </source>
</evidence>
<dbReference type="PATRIC" id="fig|398512.5.peg.2876"/>
<keyword evidence="1" id="KW-0175">Coiled coil</keyword>
<dbReference type="Pfam" id="PF02151">
    <property type="entry name" value="UVR"/>
    <property type="match status" value="1"/>
</dbReference>
<dbReference type="AlphaFoldDB" id="A0A0L6JNW8"/>
<gene>
    <name evidence="3" type="ORF">Bccel_2744</name>
</gene>
<dbReference type="InterPro" id="IPR001943">
    <property type="entry name" value="UVR_dom"/>
</dbReference>
<dbReference type="RefSeq" id="WP_036944054.1">
    <property type="nucleotide sequence ID" value="NZ_JQKC01000025.1"/>
</dbReference>